<comment type="caution">
    <text evidence="1">The sequence shown here is derived from an EMBL/GenBank/DDBJ whole genome shotgun (WGS) entry which is preliminary data.</text>
</comment>
<proteinExistence type="predicted"/>
<reference evidence="1 2" key="1">
    <citation type="submission" date="2020-09" db="EMBL/GenBank/DDBJ databases">
        <title>De no assembly of potato wild relative species, Solanum commersonii.</title>
        <authorList>
            <person name="Cho K."/>
        </authorList>
    </citation>
    <scope>NUCLEOTIDE SEQUENCE [LARGE SCALE GENOMIC DNA]</scope>
    <source>
        <strain evidence="1">LZ3.2</strain>
        <tissue evidence="1">Leaf</tissue>
    </source>
</reference>
<sequence length="157" mass="17991">MTLPNLRERNPVLTGLNMPKQMFVGHVARLAIILMNVVQKTMKKKINLLNIYDETKGTSDEYSHDEDIDLDYELDASQSGKNCTCTEALFDDEARNHFLLQLKNIILNMDKQKSCQVVEQFTMKQIMSHSDSHSEPSISDLHHEVSGLKEEIRDINS</sequence>
<protein>
    <submittedName>
        <fullName evidence="1">Uncharacterized protein</fullName>
    </submittedName>
</protein>
<accession>A0A9J5WZX0</accession>
<dbReference type="EMBL" id="JACXVP010000010">
    <property type="protein sequence ID" value="KAG5581331.1"/>
    <property type="molecule type" value="Genomic_DNA"/>
</dbReference>
<keyword evidence="2" id="KW-1185">Reference proteome</keyword>
<evidence type="ECO:0000313" key="2">
    <source>
        <dbReference type="Proteomes" id="UP000824120"/>
    </source>
</evidence>
<organism evidence="1 2">
    <name type="scientific">Solanum commersonii</name>
    <name type="common">Commerson's wild potato</name>
    <name type="synonym">Commerson's nightshade</name>
    <dbReference type="NCBI Taxonomy" id="4109"/>
    <lineage>
        <taxon>Eukaryota</taxon>
        <taxon>Viridiplantae</taxon>
        <taxon>Streptophyta</taxon>
        <taxon>Embryophyta</taxon>
        <taxon>Tracheophyta</taxon>
        <taxon>Spermatophyta</taxon>
        <taxon>Magnoliopsida</taxon>
        <taxon>eudicotyledons</taxon>
        <taxon>Gunneridae</taxon>
        <taxon>Pentapetalae</taxon>
        <taxon>asterids</taxon>
        <taxon>lamiids</taxon>
        <taxon>Solanales</taxon>
        <taxon>Solanaceae</taxon>
        <taxon>Solanoideae</taxon>
        <taxon>Solaneae</taxon>
        <taxon>Solanum</taxon>
    </lineage>
</organism>
<dbReference type="AlphaFoldDB" id="A0A9J5WZX0"/>
<dbReference type="Proteomes" id="UP000824120">
    <property type="component" value="Chromosome 10"/>
</dbReference>
<name>A0A9J5WZX0_SOLCO</name>
<evidence type="ECO:0000313" key="1">
    <source>
        <dbReference type="EMBL" id="KAG5581331.1"/>
    </source>
</evidence>
<gene>
    <name evidence="1" type="ORF">H5410_051958</name>
</gene>